<dbReference type="PANTHER" id="PTHR10845:SF192">
    <property type="entry name" value="DOUBLE HIT, ISOFORM B"/>
    <property type="match status" value="1"/>
</dbReference>
<evidence type="ECO:0000313" key="3">
    <source>
        <dbReference type="EMBL" id="KAG6766347.1"/>
    </source>
</evidence>
<comment type="caution">
    <text evidence="3">The sequence shown here is derived from an EMBL/GenBank/DDBJ whole genome shotgun (WGS) entry which is preliminary data.</text>
</comment>
<evidence type="ECO:0000313" key="4">
    <source>
        <dbReference type="Proteomes" id="UP000886885"/>
    </source>
</evidence>
<dbReference type="OrthoDB" id="196547at2759"/>
<dbReference type="Pfam" id="PF00615">
    <property type="entry name" value="RGS"/>
    <property type="match status" value="1"/>
</dbReference>
<dbReference type="InterPro" id="IPR016137">
    <property type="entry name" value="RGS"/>
</dbReference>
<gene>
    <name evidence="3" type="ORF">POTOM_030424</name>
</gene>
<evidence type="ECO:0000259" key="2">
    <source>
        <dbReference type="PROSITE" id="PS50132"/>
    </source>
</evidence>
<dbReference type="AlphaFoldDB" id="A0A8X7ZEI5"/>
<feature type="transmembrane region" description="Helical" evidence="1">
    <location>
        <begin position="252"/>
        <end position="271"/>
    </location>
</feature>
<dbReference type="Proteomes" id="UP000886885">
    <property type="component" value="Chromosome 8A"/>
</dbReference>
<dbReference type="PROSITE" id="PS50132">
    <property type="entry name" value="RGS"/>
    <property type="match status" value="1"/>
</dbReference>
<feature type="transmembrane region" description="Helical" evidence="1">
    <location>
        <begin position="149"/>
        <end position="170"/>
    </location>
</feature>
<keyword evidence="1" id="KW-1133">Transmembrane helix</keyword>
<feature type="transmembrane region" description="Helical" evidence="1">
    <location>
        <begin position="379"/>
        <end position="400"/>
    </location>
</feature>
<keyword evidence="1" id="KW-0812">Transmembrane</keyword>
<accession>A0A8X7ZEI5</accession>
<feature type="domain" description="RGS" evidence="2">
    <location>
        <begin position="465"/>
        <end position="583"/>
    </location>
</feature>
<sequence>MMKEEVNGSRSCAVQGGCPSDYIAISIAILAFFLLLSRLLFPFLIHKIPRTNGSGFWIPVIQVFGSFNLLLSIVVGYRFSYFSFMFSVLSLVKLPPSFDSINNSHAVSSLFWIEGPLGFGLLLSCRIAQAFQLHHIFVKRQLPPIRSYFFLPLILLPWVAGAACKCSLNIDHITYLKVLFVRFNLLQRDLSGICFPSKSSTFPNEVIDCSTVYPLLQFLFSYMKAVLLFVVVHVKRPLNNRCHLGTRWTIPVVCLHTIYVAALVGFTWAIRHIEFRFNELKDLWQGILVSSLSIAHLALSCFLGKAIVHPKSYIFKFACVSSHRTCMFLGCLLGLVMGLKSSYKFVGFFYGTATVEGLGIWFAAYISNEIRDDIWWLQVASRILLLITVFFCLCVLLTFLRYAPQASVLVLVFFSISSSQPLLSQISLRKREPLEFQTMGQALGIPDSGLLLQIDSVPVIDPNEPLDKLLLNKRFRQSFMAFADSCLAGESVHFYNEVHEHDKIPVDDPVRRIYMARHIIDKYIVAGASMEVNISYRTRQEILTTTNLAHPDLFNNALNELMQLMKTNLAKDYWSSMYFIKFKEANMRFNGHEQESMAGWNFSPRLSSVRGADDPFHQEHVLKGFGCDNRDLDTQ</sequence>
<feature type="transmembrane region" description="Helical" evidence="1">
    <location>
        <begin position="23"/>
        <end position="44"/>
    </location>
</feature>
<feature type="transmembrane region" description="Helical" evidence="1">
    <location>
        <begin position="315"/>
        <end position="339"/>
    </location>
</feature>
<organism evidence="3 4">
    <name type="scientific">Populus tomentosa</name>
    <name type="common">Chinese white poplar</name>
    <dbReference type="NCBI Taxonomy" id="118781"/>
    <lineage>
        <taxon>Eukaryota</taxon>
        <taxon>Viridiplantae</taxon>
        <taxon>Streptophyta</taxon>
        <taxon>Embryophyta</taxon>
        <taxon>Tracheophyta</taxon>
        <taxon>Spermatophyta</taxon>
        <taxon>Magnoliopsida</taxon>
        <taxon>eudicotyledons</taxon>
        <taxon>Gunneridae</taxon>
        <taxon>Pentapetalae</taxon>
        <taxon>rosids</taxon>
        <taxon>fabids</taxon>
        <taxon>Malpighiales</taxon>
        <taxon>Salicaceae</taxon>
        <taxon>Saliceae</taxon>
        <taxon>Populus</taxon>
    </lineage>
</organism>
<protein>
    <recommendedName>
        <fullName evidence="2">RGS domain-containing protein</fullName>
    </recommendedName>
</protein>
<feature type="transmembrane region" description="Helical" evidence="1">
    <location>
        <begin position="283"/>
        <end position="303"/>
    </location>
</feature>
<feature type="transmembrane region" description="Helical" evidence="1">
    <location>
        <begin position="212"/>
        <end position="232"/>
    </location>
</feature>
<reference evidence="3" key="1">
    <citation type="journal article" date="2020" name="bioRxiv">
        <title>Hybrid origin of Populus tomentosa Carr. identified through genome sequencing and phylogenomic analysis.</title>
        <authorList>
            <person name="An X."/>
            <person name="Gao K."/>
            <person name="Chen Z."/>
            <person name="Li J."/>
            <person name="Yang X."/>
            <person name="Yang X."/>
            <person name="Zhou J."/>
            <person name="Guo T."/>
            <person name="Zhao T."/>
            <person name="Huang S."/>
            <person name="Miao D."/>
            <person name="Khan W.U."/>
            <person name="Rao P."/>
            <person name="Ye M."/>
            <person name="Lei B."/>
            <person name="Liao W."/>
            <person name="Wang J."/>
            <person name="Ji L."/>
            <person name="Li Y."/>
            <person name="Guo B."/>
            <person name="Mustafa N.S."/>
            <person name="Li S."/>
            <person name="Yun Q."/>
            <person name="Keller S.R."/>
            <person name="Mao J."/>
            <person name="Zhang R."/>
            <person name="Strauss S.H."/>
        </authorList>
    </citation>
    <scope>NUCLEOTIDE SEQUENCE</scope>
    <source>
        <strain evidence="3">GM15</strain>
        <tissue evidence="3">Leaf</tissue>
    </source>
</reference>
<dbReference type="PANTHER" id="PTHR10845">
    <property type="entry name" value="REGULATOR OF G PROTEIN SIGNALING"/>
    <property type="match status" value="1"/>
</dbReference>
<dbReference type="EMBL" id="JAAWWB010000015">
    <property type="protein sequence ID" value="KAG6766347.1"/>
    <property type="molecule type" value="Genomic_DNA"/>
</dbReference>
<proteinExistence type="predicted"/>
<evidence type="ECO:0000256" key="1">
    <source>
        <dbReference type="SAM" id="Phobius"/>
    </source>
</evidence>
<feature type="transmembrane region" description="Helical" evidence="1">
    <location>
        <begin position="56"/>
        <end position="89"/>
    </location>
</feature>
<feature type="transmembrane region" description="Helical" evidence="1">
    <location>
        <begin position="345"/>
        <end position="367"/>
    </location>
</feature>
<keyword evidence="4" id="KW-1185">Reference proteome</keyword>
<dbReference type="SMART" id="SM00315">
    <property type="entry name" value="RGS"/>
    <property type="match status" value="1"/>
</dbReference>
<keyword evidence="1" id="KW-0472">Membrane</keyword>
<name>A0A8X7ZEI5_POPTO</name>